<accession>A0A8D2MJJ4</accession>
<sequence length="153" mass="17065">WDFTSQGKRNLGIESKHEVTILGGLNEFVVKFYGPQGSKHNPSLGGSSPQTCCFSRDSIGFHVNSIFSMCCRSGTVCLDVINQTWTGGATLNSLFLLPWQFCLCYKPLLVGQKNPKIQTKGREKEKDLVSARGFHLRCWCSTSDVGDSHLRCW</sequence>
<reference evidence="1" key="2">
    <citation type="submission" date="2025-09" db="UniProtKB">
        <authorList>
            <consortium name="Ensembl"/>
        </authorList>
    </citation>
    <scope>IDENTIFICATION</scope>
</reference>
<reference evidence="1" key="1">
    <citation type="submission" date="2025-08" db="UniProtKB">
        <authorList>
            <consortium name="Ensembl"/>
        </authorList>
    </citation>
    <scope>IDENTIFICATION</scope>
</reference>
<dbReference type="Ensembl" id="ENSZALT00000011607.1">
    <property type="protein sequence ID" value="ENSZALP00000008232.1"/>
    <property type="gene ID" value="ENSZALG00000007165.1"/>
</dbReference>
<dbReference type="AlphaFoldDB" id="A0A8D2MJJ4"/>
<dbReference type="Proteomes" id="UP000694413">
    <property type="component" value="Unassembled WGS sequence"/>
</dbReference>
<organism evidence="1 2">
    <name type="scientific">Zonotrichia albicollis</name>
    <name type="common">White-throated sparrow</name>
    <name type="synonym">Fringilla albicollis</name>
    <dbReference type="NCBI Taxonomy" id="44394"/>
    <lineage>
        <taxon>Eukaryota</taxon>
        <taxon>Metazoa</taxon>
        <taxon>Chordata</taxon>
        <taxon>Craniata</taxon>
        <taxon>Vertebrata</taxon>
        <taxon>Euteleostomi</taxon>
        <taxon>Archelosauria</taxon>
        <taxon>Archosauria</taxon>
        <taxon>Dinosauria</taxon>
        <taxon>Saurischia</taxon>
        <taxon>Theropoda</taxon>
        <taxon>Coelurosauria</taxon>
        <taxon>Aves</taxon>
        <taxon>Neognathae</taxon>
        <taxon>Neoaves</taxon>
        <taxon>Telluraves</taxon>
        <taxon>Australaves</taxon>
        <taxon>Passeriformes</taxon>
        <taxon>Passerellidae</taxon>
        <taxon>Zonotrichia</taxon>
    </lineage>
</organism>
<keyword evidence="2" id="KW-1185">Reference proteome</keyword>
<evidence type="ECO:0000313" key="1">
    <source>
        <dbReference type="Ensembl" id="ENSZALP00000008232.1"/>
    </source>
</evidence>
<protein>
    <submittedName>
        <fullName evidence="1">Uncharacterized protein</fullName>
    </submittedName>
</protein>
<name>A0A8D2MJJ4_ZONAL</name>
<evidence type="ECO:0000313" key="2">
    <source>
        <dbReference type="Proteomes" id="UP000694413"/>
    </source>
</evidence>
<proteinExistence type="predicted"/>